<dbReference type="GO" id="GO:0005886">
    <property type="term" value="C:plasma membrane"/>
    <property type="evidence" value="ECO:0007669"/>
    <property type="project" value="UniProtKB-SubCell"/>
</dbReference>
<keyword evidence="3 7" id="KW-0812">Transmembrane</keyword>
<evidence type="ECO:0000313" key="9">
    <source>
        <dbReference type="Proteomes" id="UP000436088"/>
    </source>
</evidence>
<accession>A0A6A3AHY6</accession>
<sequence length="183" mass="20124">MKRLVRYSLGSVALGSLIVSFVESIRFILESFRRKLKVAGTTPDSWLGKIGGKFCKSSATATELIMNNILRIERVNVIGDVILFLGKLFVSLSSAVCGFLVLDTHKYSSGHNKLSSPLFPVLVCWALGYVVATLFFAGGDVDRYPDSFVLPGFRGAPRDSPIRTLLLVETLNNRNDRQGLLNP</sequence>
<dbReference type="Pfam" id="PF04515">
    <property type="entry name" value="Choline_transpo"/>
    <property type="match status" value="2"/>
</dbReference>
<keyword evidence="9" id="KW-1185">Reference proteome</keyword>
<dbReference type="AlphaFoldDB" id="A0A6A3AHY6"/>
<comment type="caution">
    <text evidence="7">Lacks conserved residue(s) required for the propagation of feature annotation.</text>
</comment>
<evidence type="ECO:0000256" key="1">
    <source>
        <dbReference type="ARBA" id="ARBA00004141"/>
    </source>
</evidence>
<comment type="function">
    <text evidence="7">Choline transporter.</text>
</comment>
<feature type="transmembrane region" description="Helical" evidence="7">
    <location>
        <begin position="114"/>
        <end position="137"/>
    </location>
</feature>
<evidence type="ECO:0000256" key="3">
    <source>
        <dbReference type="ARBA" id="ARBA00022692"/>
    </source>
</evidence>
<evidence type="ECO:0000256" key="7">
    <source>
        <dbReference type="RuleBase" id="RU368066"/>
    </source>
</evidence>
<dbReference type="InterPro" id="IPR007603">
    <property type="entry name" value="Choline_transptr-like"/>
</dbReference>
<keyword evidence="5 7" id="KW-0472">Membrane</keyword>
<keyword evidence="6" id="KW-0325">Glycoprotein</keyword>
<gene>
    <name evidence="8" type="ORF">F3Y22_tig00110472pilonHSYRG00136</name>
</gene>
<dbReference type="EMBL" id="VEPZ02001001">
    <property type="protein sequence ID" value="KAE8703247.1"/>
    <property type="molecule type" value="Genomic_DNA"/>
</dbReference>
<evidence type="ECO:0000256" key="6">
    <source>
        <dbReference type="ARBA" id="ARBA00023180"/>
    </source>
</evidence>
<dbReference type="PANTHER" id="PTHR12385:SF14">
    <property type="entry name" value="CHOLINE TRANSPORTER-LIKE 2"/>
    <property type="match status" value="1"/>
</dbReference>
<dbReference type="GO" id="GO:0022857">
    <property type="term" value="F:transmembrane transporter activity"/>
    <property type="evidence" value="ECO:0007669"/>
    <property type="project" value="UniProtKB-UniRule"/>
</dbReference>
<evidence type="ECO:0000313" key="8">
    <source>
        <dbReference type="EMBL" id="KAE8703247.1"/>
    </source>
</evidence>
<comment type="subcellular location">
    <subcellularLocation>
        <location evidence="7">Cell membrane</location>
        <topology evidence="7">Multi-pass membrane protein</topology>
    </subcellularLocation>
    <subcellularLocation>
        <location evidence="1">Membrane</location>
        <topology evidence="1">Multi-pass membrane protein</topology>
    </subcellularLocation>
</comment>
<proteinExistence type="inferred from homology"/>
<evidence type="ECO:0000256" key="2">
    <source>
        <dbReference type="ARBA" id="ARBA00007168"/>
    </source>
</evidence>
<evidence type="ECO:0000256" key="5">
    <source>
        <dbReference type="ARBA" id="ARBA00023136"/>
    </source>
</evidence>
<dbReference type="Proteomes" id="UP000436088">
    <property type="component" value="Unassembled WGS sequence"/>
</dbReference>
<organism evidence="8 9">
    <name type="scientific">Hibiscus syriacus</name>
    <name type="common">Rose of Sharon</name>
    <dbReference type="NCBI Taxonomy" id="106335"/>
    <lineage>
        <taxon>Eukaryota</taxon>
        <taxon>Viridiplantae</taxon>
        <taxon>Streptophyta</taxon>
        <taxon>Embryophyta</taxon>
        <taxon>Tracheophyta</taxon>
        <taxon>Spermatophyta</taxon>
        <taxon>Magnoliopsida</taxon>
        <taxon>eudicotyledons</taxon>
        <taxon>Gunneridae</taxon>
        <taxon>Pentapetalae</taxon>
        <taxon>rosids</taxon>
        <taxon>malvids</taxon>
        <taxon>Malvales</taxon>
        <taxon>Malvaceae</taxon>
        <taxon>Malvoideae</taxon>
        <taxon>Hibiscus</taxon>
    </lineage>
</organism>
<comment type="caution">
    <text evidence="8">The sequence shown here is derived from an EMBL/GenBank/DDBJ whole genome shotgun (WGS) entry which is preliminary data.</text>
</comment>
<protein>
    <recommendedName>
        <fullName evidence="7">Choline transporter-like protein</fullName>
    </recommendedName>
</protein>
<keyword evidence="4 7" id="KW-1133">Transmembrane helix</keyword>
<comment type="similarity">
    <text evidence="2 7">Belongs to the CTL (choline transporter-like) family.</text>
</comment>
<reference evidence="8" key="1">
    <citation type="submission" date="2019-09" db="EMBL/GenBank/DDBJ databases">
        <title>Draft genome information of white flower Hibiscus syriacus.</title>
        <authorList>
            <person name="Kim Y.-M."/>
        </authorList>
    </citation>
    <scope>NUCLEOTIDE SEQUENCE [LARGE SCALE GENOMIC DNA]</scope>
    <source>
        <strain evidence="8">YM2019G1</strain>
    </source>
</reference>
<feature type="transmembrane region" description="Helical" evidence="7">
    <location>
        <begin position="81"/>
        <end position="102"/>
    </location>
</feature>
<dbReference type="PANTHER" id="PTHR12385">
    <property type="entry name" value="CHOLINE TRANSPORTER-LIKE (SLC FAMILY 44)"/>
    <property type="match status" value="1"/>
</dbReference>
<name>A0A6A3AHY6_HIBSY</name>
<evidence type="ECO:0000256" key="4">
    <source>
        <dbReference type="ARBA" id="ARBA00022989"/>
    </source>
</evidence>